<dbReference type="SUPFAM" id="SSF54277">
    <property type="entry name" value="CAD &amp; PB1 domains"/>
    <property type="match status" value="1"/>
</dbReference>
<dbReference type="Pfam" id="PF00564">
    <property type="entry name" value="PB1"/>
    <property type="match status" value="1"/>
</dbReference>
<evidence type="ECO:0000313" key="5">
    <source>
        <dbReference type="EMBL" id="PWA36927.1"/>
    </source>
</evidence>
<dbReference type="SMART" id="SM00364">
    <property type="entry name" value="LRR_BAC"/>
    <property type="match status" value="6"/>
</dbReference>
<dbReference type="InterPro" id="IPR055414">
    <property type="entry name" value="LRR_R13L4/SHOC2-like"/>
</dbReference>
<evidence type="ECO:0000313" key="6">
    <source>
        <dbReference type="Proteomes" id="UP000245207"/>
    </source>
</evidence>
<dbReference type="Pfam" id="PF23598">
    <property type="entry name" value="LRR_14"/>
    <property type="match status" value="1"/>
</dbReference>
<dbReference type="Pfam" id="PF13855">
    <property type="entry name" value="LRR_8"/>
    <property type="match status" value="1"/>
</dbReference>
<name>A0A2U1KJH9_ARTAN</name>
<accession>A0A2U1KJH9</accession>
<dbReference type="PANTHER" id="PTHR45752">
    <property type="entry name" value="LEUCINE-RICH REPEAT-CONTAINING"/>
    <property type="match status" value="1"/>
</dbReference>
<evidence type="ECO:0000256" key="3">
    <source>
        <dbReference type="SAM" id="Coils"/>
    </source>
</evidence>
<gene>
    <name evidence="5" type="ORF">CTI12_AA595280</name>
</gene>
<sequence length="670" mass="75616">MTQTTIKFLYSYNGKIMPRHDGMLRYIGGHTRVLSVDRSIKFADLSVKFLEAVGHSVNIKCKLPNEDLDVLVSITNDEDLDTIVEEYERVCPGGKIRVLLFGVGSVKKISPVPSAGSFVDFAMKRRIRVGWEQCPVVRVTGYKVHGFRPVIGVPMVNFKFIAMDPNPSPRKSRILSYVMTKIPSFKRRQLQELENDRLARPQYLPETYTELSQRESYTELAERVAQLTDDDILANIRAVVVEVSQIRSVIKTLGERPDPETVDLARLRYSEAEESPFAGNHFDDIALSESEVEAIERRKRAAKREKQLYTALISLDEMHETYGNLLIVAERRLQKLYDSAKAAGKLTALDKKVSSSMLPTIAEEVKEEMADILQDALVNGVARIDLSNRRLPFIPEAFGKLCTLVSLNLSSNKLNAIPESLAGLESLEELNVSANMLESLPDGIGKLQSLQILNVSRNKLTFLPEGICKCRSLVEFDASFNQIKYLPSKIGNELVNLRKFMMPLNKLHSLPKSIGEMTSLQILDVHFNELKGLPSSIGKLTYLEVINVGSNFNDLTALPDTIGNLTNLRELDICNNQIYELPITFGRLVNLNKLNVDQNPLMIPPKEVVDEGVDAVKVYMSKRLYDLIVDEEKRMMWEREERAQAGWFTTLFFGPESGPATTYPYLTHRL</sequence>
<dbReference type="InterPro" id="IPR001611">
    <property type="entry name" value="Leu-rich_rpt"/>
</dbReference>
<dbReference type="Pfam" id="PF00560">
    <property type="entry name" value="LRR_1"/>
    <property type="match status" value="1"/>
</dbReference>
<dbReference type="Gene3D" id="3.10.20.90">
    <property type="entry name" value="Phosphatidylinositol 3-kinase Catalytic Subunit, Chain A, domain 1"/>
    <property type="match status" value="1"/>
</dbReference>
<evidence type="ECO:0000256" key="2">
    <source>
        <dbReference type="ARBA" id="ARBA00022737"/>
    </source>
</evidence>
<keyword evidence="3" id="KW-0175">Coiled coil</keyword>
<proteinExistence type="predicted"/>
<protein>
    <submittedName>
        <fullName evidence="5">Leucine-rich repeat domain, L domain-like protein</fullName>
    </submittedName>
</protein>
<dbReference type="InterPro" id="IPR050715">
    <property type="entry name" value="LRR-SigEffector_domain"/>
</dbReference>
<dbReference type="PANTHER" id="PTHR45752:SF124">
    <property type="entry name" value="LEUCINE-RICH REPEAT DOMAIN SUPERFAMILY"/>
    <property type="match status" value="1"/>
</dbReference>
<dbReference type="SMART" id="SM00369">
    <property type="entry name" value="LRR_TYP"/>
    <property type="match status" value="6"/>
</dbReference>
<dbReference type="SMART" id="SM00666">
    <property type="entry name" value="PB1"/>
    <property type="match status" value="1"/>
</dbReference>
<dbReference type="STRING" id="35608.A0A2U1KJH9"/>
<feature type="coiled-coil region" evidence="3">
    <location>
        <begin position="285"/>
        <end position="312"/>
    </location>
</feature>
<dbReference type="GO" id="GO:0006952">
    <property type="term" value="P:defense response"/>
    <property type="evidence" value="ECO:0007669"/>
    <property type="project" value="UniProtKB-ARBA"/>
</dbReference>
<evidence type="ECO:0000259" key="4">
    <source>
        <dbReference type="SMART" id="SM00666"/>
    </source>
</evidence>
<dbReference type="Gene3D" id="3.80.10.10">
    <property type="entry name" value="Ribonuclease Inhibitor"/>
    <property type="match status" value="2"/>
</dbReference>
<dbReference type="GO" id="GO:0051707">
    <property type="term" value="P:response to other organism"/>
    <property type="evidence" value="ECO:0007669"/>
    <property type="project" value="UniProtKB-ARBA"/>
</dbReference>
<keyword evidence="2" id="KW-0677">Repeat</keyword>
<keyword evidence="6" id="KW-1185">Reference proteome</keyword>
<evidence type="ECO:0000256" key="1">
    <source>
        <dbReference type="ARBA" id="ARBA00022614"/>
    </source>
</evidence>
<dbReference type="EMBL" id="PKPP01017484">
    <property type="protein sequence ID" value="PWA36927.1"/>
    <property type="molecule type" value="Genomic_DNA"/>
</dbReference>
<dbReference type="AlphaFoldDB" id="A0A2U1KJH9"/>
<dbReference type="SUPFAM" id="SSF52058">
    <property type="entry name" value="L domain-like"/>
    <property type="match status" value="1"/>
</dbReference>
<feature type="domain" description="PB1" evidence="4">
    <location>
        <begin position="19"/>
        <end position="103"/>
    </location>
</feature>
<comment type="caution">
    <text evidence="5">The sequence shown here is derived from an EMBL/GenBank/DDBJ whole genome shotgun (WGS) entry which is preliminary data.</text>
</comment>
<organism evidence="5 6">
    <name type="scientific">Artemisia annua</name>
    <name type="common">Sweet wormwood</name>
    <dbReference type="NCBI Taxonomy" id="35608"/>
    <lineage>
        <taxon>Eukaryota</taxon>
        <taxon>Viridiplantae</taxon>
        <taxon>Streptophyta</taxon>
        <taxon>Embryophyta</taxon>
        <taxon>Tracheophyta</taxon>
        <taxon>Spermatophyta</taxon>
        <taxon>Magnoliopsida</taxon>
        <taxon>eudicotyledons</taxon>
        <taxon>Gunneridae</taxon>
        <taxon>Pentapetalae</taxon>
        <taxon>asterids</taxon>
        <taxon>campanulids</taxon>
        <taxon>Asterales</taxon>
        <taxon>Asteraceae</taxon>
        <taxon>Asteroideae</taxon>
        <taxon>Anthemideae</taxon>
        <taxon>Artemisiinae</taxon>
        <taxon>Artemisia</taxon>
    </lineage>
</organism>
<dbReference type="InterPro" id="IPR003591">
    <property type="entry name" value="Leu-rich_rpt_typical-subtyp"/>
</dbReference>
<reference evidence="5 6" key="1">
    <citation type="journal article" date="2018" name="Mol. Plant">
        <title>The genome of Artemisia annua provides insight into the evolution of Asteraceae family and artemisinin biosynthesis.</title>
        <authorList>
            <person name="Shen Q."/>
            <person name="Zhang L."/>
            <person name="Liao Z."/>
            <person name="Wang S."/>
            <person name="Yan T."/>
            <person name="Shi P."/>
            <person name="Liu M."/>
            <person name="Fu X."/>
            <person name="Pan Q."/>
            <person name="Wang Y."/>
            <person name="Lv Z."/>
            <person name="Lu X."/>
            <person name="Zhang F."/>
            <person name="Jiang W."/>
            <person name="Ma Y."/>
            <person name="Chen M."/>
            <person name="Hao X."/>
            <person name="Li L."/>
            <person name="Tang Y."/>
            <person name="Lv G."/>
            <person name="Zhou Y."/>
            <person name="Sun X."/>
            <person name="Brodelius P.E."/>
            <person name="Rose J.K.C."/>
            <person name="Tang K."/>
        </authorList>
    </citation>
    <scope>NUCLEOTIDE SEQUENCE [LARGE SCALE GENOMIC DNA]</scope>
    <source>
        <strain evidence="6">cv. Huhao1</strain>
        <tissue evidence="5">Leaf</tissue>
    </source>
</reference>
<dbReference type="InterPro" id="IPR032675">
    <property type="entry name" value="LRR_dom_sf"/>
</dbReference>
<dbReference type="InterPro" id="IPR000270">
    <property type="entry name" value="PB1_dom"/>
</dbReference>
<dbReference type="Proteomes" id="UP000245207">
    <property type="component" value="Unassembled WGS sequence"/>
</dbReference>
<keyword evidence="1" id="KW-0433">Leucine-rich repeat</keyword>
<dbReference type="CDD" id="cd06410">
    <property type="entry name" value="PB1_UP2"/>
    <property type="match status" value="1"/>
</dbReference>
<dbReference type="OrthoDB" id="1668230at2759"/>